<organism evidence="2 3">
    <name type="scientific">Mesorhizobium marinum</name>
    <dbReference type="NCBI Taxonomy" id="3228790"/>
    <lineage>
        <taxon>Bacteria</taxon>
        <taxon>Pseudomonadati</taxon>
        <taxon>Pseudomonadota</taxon>
        <taxon>Alphaproteobacteria</taxon>
        <taxon>Hyphomicrobiales</taxon>
        <taxon>Phyllobacteriaceae</taxon>
        <taxon>Mesorhizobium</taxon>
    </lineage>
</organism>
<comment type="caution">
    <text evidence="2">The sequence shown here is derived from an EMBL/GenBank/DDBJ whole genome shotgun (WGS) entry which is preliminary data.</text>
</comment>
<feature type="compositionally biased region" description="Basic and acidic residues" evidence="1">
    <location>
        <begin position="255"/>
        <end position="286"/>
    </location>
</feature>
<feature type="region of interest" description="Disordered" evidence="1">
    <location>
        <begin position="249"/>
        <end position="328"/>
    </location>
</feature>
<feature type="compositionally biased region" description="Basic and acidic residues" evidence="1">
    <location>
        <begin position="299"/>
        <end position="328"/>
    </location>
</feature>
<evidence type="ECO:0000313" key="3">
    <source>
        <dbReference type="Proteomes" id="UP001556196"/>
    </source>
</evidence>
<dbReference type="Proteomes" id="UP001556196">
    <property type="component" value="Unassembled WGS sequence"/>
</dbReference>
<sequence length="328" mass="36409">MKYIETSAFNQWAKRAQREMLTGIFDSVRPRIIDWNQSVSLPIYSGSKRWTRFRVVLKAYTVMAQYEAPFADEDPQFVGAGVKNEKAIGFAAPGADTNVDLGDTYDIGLEVFSIDYLNLLPYSAELVVRAYDQAEPIAKTIISEFADTASSSLKGATATIPFGSQASGIGLAVIDKIARLASGPKQIGSHYYMFSVRKRLWNRPSTQTYWSRFKFVAFVEEDPDDKDTPYKEIYLTLWELILESDEAITGQETGVESRGELKSDTRTEAEKAAGAEELRQRARAEGLEDDGGDDDAEAAGDREESGRPDAEAAGHGERQGEAKKVRKR</sequence>
<dbReference type="EMBL" id="JBFOCI010000007">
    <property type="protein sequence ID" value="MEW9808240.1"/>
    <property type="molecule type" value="Genomic_DNA"/>
</dbReference>
<keyword evidence="3" id="KW-1185">Reference proteome</keyword>
<gene>
    <name evidence="2" type="ORF">ABUE31_19805</name>
</gene>
<proteinExistence type="predicted"/>
<name>A0ABV3R596_9HYPH</name>
<evidence type="ECO:0000313" key="2">
    <source>
        <dbReference type="EMBL" id="MEW9808240.1"/>
    </source>
</evidence>
<reference evidence="2 3" key="1">
    <citation type="submission" date="2024-06" db="EMBL/GenBank/DDBJ databases">
        <authorList>
            <person name="Tuo L."/>
        </authorList>
    </citation>
    <scope>NUCLEOTIDE SEQUENCE [LARGE SCALE GENOMIC DNA]</scope>
    <source>
        <strain evidence="2 3">ZMM04-5</strain>
    </source>
</reference>
<protein>
    <submittedName>
        <fullName evidence="2">Uncharacterized protein</fullName>
    </submittedName>
</protein>
<evidence type="ECO:0000256" key="1">
    <source>
        <dbReference type="SAM" id="MobiDB-lite"/>
    </source>
</evidence>
<feature type="compositionally biased region" description="Acidic residues" evidence="1">
    <location>
        <begin position="287"/>
        <end position="298"/>
    </location>
</feature>
<dbReference type="RefSeq" id="WP_367725464.1">
    <property type="nucleotide sequence ID" value="NZ_JBFOCI010000007.1"/>
</dbReference>
<accession>A0ABV3R596</accession>